<protein>
    <recommendedName>
        <fullName evidence="3">Heterokaryon incompatibility domain-containing protein</fullName>
    </recommendedName>
</protein>
<keyword evidence="2" id="KW-1185">Reference proteome</keyword>
<accession>A0ABY6UP24</accession>
<reference evidence="1 2" key="1">
    <citation type="submission" date="2019-06" db="EMBL/GenBank/DDBJ databases">
        <authorList>
            <person name="Broberg M."/>
        </authorList>
    </citation>
    <scope>NUCLEOTIDE SEQUENCE [LARGE SCALE GENOMIC DNA]</scope>
</reference>
<name>A0ABY6UP24_BIOOC</name>
<evidence type="ECO:0008006" key="3">
    <source>
        <dbReference type="Google" id="ProtNLM"/>
    </source>
</evidence>
<dbReference type="EMBL" id="CABFNS010000837">
    <property type="protein sequence ID" value="VUC31983.1"/>
    <property type="molecule type" value="Genomic_DNA"/>
</dbReference>
<organism evidence="1 2">
    <name type="scientific">Bionectria ochroleuca</name>
    <name type="common">Gliocladium roseum</name>
    <dbReference type="NCBI Taxonomy" id="29856"/>
    <lineage>
        <taxon>Eukaryota</taxon>
        <taxon>Fungi</taxon>
        <taxon>Dikarya</taxon>
        <taxon>Ascomycota</taxon>
        <taxon>Pezizomycotina</taxon>
        <taxon>Sordariomycetes</taxon>
        <taxon>Hypocreomycetidae</taxon>
        <taxon>Hypocreales</taxon>
        <taxon>Bionectriaceae</taxon>
        <taxon>Clonostachys</taxon>
    </lineage>
</organism>
<gene>
    <name evidence="1" type="ORF">CLO192961_LOCUS315837</name>
</gene>
<comment type="caution">
    <text evidence="1">The sequence shown here is derived from an EMBL/GenBank/DDBJ whole genome shotgun (WGS) entry which is preliminary data.</text>
</comment>
<evidence type="ECO:0000313" key="1">
    <source>
        <dbReference type="EMBL" id="VUC31983.1"/>
    </source>
</evidence>
<sequence>MSLFNVPTLHLPFARRCGACGRALKFEDSVIAGEFITAFAPDGTKQMDGTYCPGDADSCHFCANAPEATACHPDCFFRFCTEIKGQDRSRKLSIASTWRDPCYHCPTLLLPPADNNVDAVEDVCRIPSLTYLPDSVQHMGLKIRGDPAVWRYHSVSELALELNCAPSFAGKLALDQIHRWSRGQVPTLSQTLSDGQPSAAHTSRPELPVAKASKKPYILFIIDSQGIRHILRVAELVDRPDHRSEKLRYISGPAESFSGFSVQFMFGLARLIVPPGRKVQIWRSEVPPKLPMMINAVEPSPDLASNMGYFRASCFKSIDLERCDGLTVFSTPHGVLAIHGHTPEDPFPLKTLEDLHPLQLRHSATWFFVPLVENDELLSLGLRFQNNQGRLTLPSFIIRLESGKYTIGPWYKAEDGPAEEYTFQIVGKPTLVYEISKFSIPSLTVLPQTPIYKKVKTLDATLPQLMHGHFSWAPLEDIYRVMVFFDRYSGFCKGMIITYDDLTNRVLGECRWGPQPVIIYENPSRLFYFQGEHRRYNASWYVPSLKVSDVRFAGDGYRAPPACYHGMGWRSCELSGRLHFWYNSRESHISVHQA</sequence>
<evidence type="ECO:0000313" key="2">
    <source>
        <dbReference type="Proteomes" id="UP000766486"/>
    </source>
</evidence>
<dbReference type="Proteomes" id="UP000766486">
    <property type="component" value="Unassembled WGS sequence"/>
</dbReference>
<proteinExistence type="predicted"/>